<dbReference type="OrthoDB" id="10429669at2759"/>
<evidence type="ECO:0000313" key="2">
    <source>
        <dbReference type="EMBL" id="KAG0656277.1"/>
    </source>
</evidence>
<keyword evidence="3" id="KW-1185">Reference proteome</keyword>
<feature type="region of interest" description="Disordered" evidence="1">
    <location>
        <begin position="289"/>
        <end position="329"/>
    </location>
</feature>
<evidence type="ECO:0000313" key="3">
    <source>
        <dbReference type="Proteomes" id="UP000777482"/>
    </source>
</evidence>
<accession>A0A9P7B2Q8</accession>
<feature type="compositionally biased region" description="Low complexity" evidence="1">
    <location>
        <begin position="297"/>
        <end position="314"/>
    </location>
</feature>
<dbReference type="Proteomes" id="UP000777482">
    <property type="component" value="Unassembled WGS sequence"/>
</dbReference>
<sequence>MATTPPPDDVRNDPAIDAEHLTSLQQAQLLWAIRKAQQSSFLHEPLLAYGGLPALNYQLPRVAQSWTVHRSLNTIEAKTAESTDNWWCYQATVCCPLPRSLREQALPLPSLLKQDFYPSRQGGYHVWLDEIRREFLLSFFDLVKCWDTLAVDPENIMSLNPESNRDVSRFCALLHFCFLAWDAGLDTRARHGQQTEFKLSTTGGLARPEQAFRSAATDIVFRGAKEFAAGLLWEHADPLAELCCKWIHQYWNGFGPLERSELRGRYCHAFQSMHNFLDQVYRLYEQLPQAPKPPPLAKTRPSSSGRPPSRFHPSARATPPGGEDICTPQ</sequence>
<name>A0A9P7B2Q8_RHOMI</name>
<protein>
    <submittedName>
        <fullName evidence="2">Uncharacterized protein</fullName>
    </submittedName>
</protein>
<dbReference type="AlphaFoldDB" id="A0A9P7B2Q8"/>
<comment type="caution">
    <text evidence="2">The sequence shown here is derived from an EMBL/GenBank/DDBJ whole genome shotgun (WGS) entry which is preliminary data.</text>
</comment>
<proteinExistence type="predicted"/>
<reference evidence="2 3" key="1">
    <citation type="submission" date="2020-11" db="EMBL/GenBank/DDBJ databases">
        <title>Kefir isolates.</title>
        <authorList>
            <person name="Marcisauskas S."/>
            <person name="Kim Y."/>
            <person name="Blasche S."/>
        </authorList>
    </citation>
    <scope>NUCLEOTIDE SEQUENCE [LARGE SCALE GENOMIC DNA]</scope>
    <source>
        <strain evidence="2 3">KR</strain>
    </source>
</reference>
<evidence type="ECO:0000256" key="1">
    <source>
        <dbReference type="SAM" id="MobiDB-lite"/>
    </source>
</evidence>
<gene>
    <name evidence="2" type="ORF">C6P46_000345</name>
</gene>
<dbReference type="EMBL" id="PUHQ01000100">
    <property type="protein sequence ID" value="KAG0656277.1"/>
    <property type="molecule type" value="Genomic_DNA"/>
</dbReference>
<organism evidence="2 3">
    <name type="scientific">Rhodotorula mucilaginosa</name>
    <name type="common">Yeast</name>
    <name type="synonym">Rhodotorula rubra</name>
    <dbReference type="NCBI Taxonomy" id="5537"/>
    <lineage>
        <taxon>Eukaryota</taxon>
        <taxon>Fungi</taxon>
        <taxon>Dikarya</taxon>
        <taxon>Basidiomycota</taxon>
        <taxon>Pucciniomycotina</taxon>
        <taxon>Microbotryomycetes</taxon>
        <taxon>Sporidiobolales</taxon>
        <taxon>Sporidiobolaceae</taxon>
        <taxon>Rhodotorula</taxon>
    </lineage>
</organism>